<dbReference type="Pfam" id="PF09485">
    <property type="entry name" value="CRISPR_Cse2"/>
    <property type="match status" value="1"/>
</dbReference>
<dbReference type="RefSeq" id="WP_164131358.1">
    <property type="nucleotide sequence ID" value="NZ_JAAGOX010000027.1"/>
</dbReference>
<protein>
    <recommendedName>
        <fullName evidence="2">Type I-E CRISPR-associated protein Cse2/CasB</fullName>
    </recommendedName>
</protein>
<dbReference type="AlphaFoldDB" id="A0A6B2NWR3"/>
<evidence type="ECO:0008006" key="2">
    <source>
        <dbReference type="Google" id="ProtNLM"/>
    </source>
</evidence>
<gene>
    <name evidence="1" type="ORF">G0P99_15385</name>
</gene>
<dbReference type="InterPro" id="IPR013382">
    <property type="entry name" value="CRISPR-assoc_prot_Cse2"/>
</dbReference>
<evidence type="ECO:0000313" key="1">
    <source>
        <dbReference type="EMBL" id="NDW46345.1"/>
    </source>
</evidence>
<proteinExistence type="predicted"/>
<sequence>MSKPESEIAHRALAIAAALATADPGDKAEARRMGSAGSGLFWRQLARLNIPQEQERNWLLFTRLVALMTPASRGESIHEGDRHLGAVLADGGDRSKALNLPDAKPFLSETRFARFLAARGSARADNLERMIRMLARRSPTLNVVTLAHATIGWSDDRLAAAYYKRIDQSHIKEHQDA</sequence>
<dbReference type="Gene3D" id="1.10.520.40">
    <property type="entry name" value="CRISPR-associated protein Cse2"/>
    <property type="match status" value="1"/>
</dbReference>
<dbReference type="EMBL" id="JAAGOX010000027">
    <property type="protein sequence ID" value="NDW46345.1"/>
    <property type="molecule type" value="Genomic_DNA"/>
</dbReference>
<dbReference type="InterPro" id="IPR038287">
    <property type="entry name" value="Cse2_sf"/>
</dbReference>
<organism evidence="1">
    <name type="scientific">Ruegeria sp. PrR005</name>
    <dbReference type="NCBI Taxonomy" id="2706882"/>
    <lineage>
        <taxon>Bacteria</taxon>
        <taxon>Pseudomonadati</taxon>
        <taxon>Pseudomonadota</taxon>
        <taxon>Alphaproteobacteria</taxon>
        <taxon>Rhodobacterales</taxon>
        <taxon>Roseobacteraceae</taxon>
        <taxon>Ruegeria</taxon>
    </lineage>
</organism>
<reference evidence="1" key="1">
    <citation type="submission" date="2020-02" db="EMBL/GenBank/DDBJ databases">
        <title>Delineation of the pyrene-degrading pathway in Roseobacter clade bacteria by genomic analysis.</title>
        <authorList>
            <person name="Zhou H."/>
            <person name="Wang H."/>
        </authorList>
    </citation>
    <scope>NUCLEOTIDE SEQUENCE</scope>
    <source>
        <strain evidence="1">PrR005</strain>
    </source>
</reference>
<comment type="caution">
    <text evidence="1">The sequence shown here is derived from an EMBL/GenBank/DDBJ whole genome shotgun (WGS) entry which is preliminary data.</text>
</comment>
<accession>A0A6B2NWR3</accession>
<name>A0A6B2NWR3_9RHOB</name>